<accession>X1SQY0</accession>
<name>X1SQY0_9ZZZZ</name>
<gene>
    <name evidence="1" type="ORF">S12H4_24415</name>
</gene>
<organism evidence="1">
    <name type="scientific">marine sediment metagenome</name>
    <dbReference type="NCBI Taxonomy" id="412755"/>
    <lineage>
        <taxon>unclassified sequences</taxon>
        <taxon>metagenomes</taxon>
        <taxon>ecological metagenomes</taxon>
    </lineage>
</organism>
<evidence type="ECO:0000313" key="1">
    <source>
        <dbReference type="EMBL" id="GAI77765.1"/>
    </source>
</evidence>
<feature type="non-terminal residue" evidence="1">
    <location>
        <position position="35"/>
    </location>
</feature>
<protein>
    <submittedName>
        <fullName evidence="1">Uncharacterized protein</fullName>
    </submittedName>
</protein>
<dbReference type="AlphaFoldDB" id="X1SQY0"/>
<proteinExistence type="predicted"/>
<reference evidence="1" key="1">
    <citation type="journal article" date="2014" name="Front. Microbiol.">
        <title>High frequency of phylogenetically diverse reductive dehalogenase-homologous genes in deep subseafloor sedimentary metagenomes.</title>
        <authorList>
            <person name="Kawai M."/>
            <person name="Futagami T."/>
            <person name="Toyoda A."/>
            <person name="Takaki Y."/>
            <person name="Nishi S."/>
            <person name="Hori S."/>
            <person name="Arai W."/>
            <person name="Tsubouchi T."/>
            <person name="Morono Y."/>
            <person name="Uchiyama I."/>
            <person name="Ito T."/>
            <person name="Fujiyama A."/>
            <person name="Inagaki F."/>
            <person name="Takami H."/>
        </authorList>
    </citation>
    <scope>NUCLEOTIDE SEQUENCE</scope>
    <source>
        <strain evidence="1">Expedition CK06-06</strain>
    </source>
</reference>
<comment type="caution">
    <text evidence="1">The sequence shown here is derived from an EMBL/GenBank/DDBJ whole genome shotgun (WGS) entry which is preliminary data.</text>
</comment>
<dbReference type="EMBL" id="BARW01013243">
    <property type="protein sequence ID" value="GAI77765.1"/>
    <property type="molecule type" value="Genomic_DNA"/>
</dbReference>
<sequence length="35" mass="4200">MAGNTRGKLKEHFEGIHRNFDWVLYHCQESLKLIK</sequence>